<evidence type="ECO:0000313" key="2">
    <source>
        <dbReference type="EMBL" id="QMV44557.1"/>
    </source>
</evidence>
<dbReference type="EMBL" id="CP041969">
    <property type="protein sequence ID" value="QMV44557.1"/>
    <property type="molecule type" value="Genomic_DNA"/>
</dbReference>
<dbReference type="Pfam" id="PF01521">
    <property type="entry name" value="Fe-S_biosyn"/>
    <property type="match status" value="1"/>
</dbReference>
<dbReference type="InterPro" id="IPR000361">
    <property type="entry name" value="ATAP_core_dom"/>
</dbReference>
<sequence length="113" mass="12920">MKIHWSEQAIKEVQARFGADATTWKLVSDSEGCGCSMDGVATFWALNAPETGDLQAESNVFEVWFEQRHEVFFDESMRVTYLPDHRAFQLASDGQIYSNRLRLEDKRTADAAR</sequence>
<feature type="domain" description="Core" evidence="1">
    <location>
        <begin position="1"/>
        <end position="104"/>
    </location>
</feature>
<dbReference type="Gene3D" id="2.60.300.12">
    <property type="entry name" value="HesB-like domain"/>
    <property type="match status" value="1"/>
</dbReference>
<dbReference type="InterPro" id="IPR035903">
    <property type="entry name" value="HesB-like_dom_sf"/>
</dbReference>
<dbReference type="RefSeq" id="WP_182300804.1">
    <property type="nucleotide sequence ID" value="NZ_CP041969.1"/>
</dbReference>
<accession>A0A7G5C5S3</accession>
<name>A0A7G5C5S3_9BACL</name>
<protein>
    <recommendedName>
        <fullName evidence="1">Core domain-containing protein</fullName>
    </recommendedName>
</protein>
<dbReference type="AlphaFoldDB" id="A0A7G5C5S3"/>
<organism evidence="2 3">
    <name type="scientific">Cohnella cholangitidis</name>
    <dbReference type="NCBI Taxonomy" id="2598458"/>
    <lineage>
        <taxon>Bacteria</taxon>
        <taxon>Bacillati</taxon>
        <taxon>Bacillota</taxon>
        <taxon>Bacilli</taxon>
        <taxon>Bacillales</taxon>
        <taxon>Paenibacillaceae</taxon>
        <taxon>Cohnella</taxon>
    </lineage>
</organism>
<evidence type="ECO:0000313" key="3">
    <source>
        <dbReference type="Proteomes" id="UP000515679"/>
    </source>
</evidence>
<dbReference type="SUPFAM" id="SSF89360">
    <property type="entry name" value="HesB-like domain"/>
    <property type="match status" value="1"/>
</dbReference>
<evidence type="ECO:0000259" key="1">
    <source>
        <dbReference type="Pfam" id="PF01521"/>
    </source>
</evidence>
<dbReference type="KEGG" id="cchl:FPL14_27850"/>
<reference evidence="2 3" key="1">
    <citation type="submission" date="2019-07" db="EMBL/GenBank/DDBJ databases">
        <authorList>
            <person name="Kim J.K."/>
            <person name="Cheong H.-M."/>
            <person name="Choi Y."/>
            <person name="Hwang K.J."/>
            <person name="Lee S."/>
            <person name="Choi C."/>
        </authorList>
    </citation>
    <scope>NUCLEOTIDE SEQUENCE [LARGE SCALE GENOMIC DNA]</scope>
    <source>
        <strain evidence="2 3">KS 22</strain>
    </source>
</reference>
<gene>
    <name evidence="2" type="ORF">FPL14_27850</name>
</gene>
<dbReference type="Proteomes" id="UP000515679">
    <property type="component" value="Chromosome"/>
</dbReference>
<keyword evidence="3" id="KW-1185">Reference proteome</keyword>
<proteinExistence type="predicted"/>